<dbReference type="HOGENOM" id="CLU_137871_0_0_0"/>
<dbReference type="AlphaFoldDB" id="D4CVR2"/>
<dbReference type="EMBL" id="ACJY01000080">
    <property type="protein sequence ID" value="EFE86553.1"/>
    <property type="molecule type" value="Genomic_DNA"/>
</dbReference>
<dbReference type="eggNOG" id="ENOG5032VQC">
    <property type="taxonomic scope" value="Bacteria"/>
</dbReference>
<gene>
    <name evidence="1" type="ORF">FUSPEROL_01508</name>
</gene>
<name>D4CVR2_9FUSO</name>
<sequence>MPKVMLKKQTEIKLESNNRMSFVKPVEETKENIDTLTLHRMLRKKRSKKYMEILQTLDAGGHVQNQEKVNELIEAIRQEFPEVELIKAGLLIGIVSKCYLGHPYEVHILD</sequence>
<dbReference type="OrthoDB" id="2082773at2"/>
<accession>D4CVR2</accession>
<protein>
    <submittedName>
        <fullName evidence="1">Uncharacterized protein</fullName>
    </submittedName>
</protein>
<comment type="caution">
    <text evidence="1">The sequence shown here is derived from an EMBL/GenBank/DDBJ whole genome shotgun (WGS) entry which is preliminary data.</text>
</comment>
<dbReference type="Proteomes" id="UP000003748">
    <property type="component" value="Unassembled WGS sequence"/>
</dbReference>
<reference evidence="1 2" key="1">
    <citation type="submission" date="2010-02" db="EMBL/GenBank/DDBJ databases">
        <authorList>
            <person name="Weinstock G."/>
            <person name="Sodergren E."/>
            <person name="Clifton S."/>
            <person name="Fulton L."/>
            <person name="Fulton B."/>
            <person name="Courtney L."/>
            <person name="Fronick C."/>
            <person name="Harrison M."/>
            <person name="Strong C."/>
            <person name="Farmer C."/>
            <person name="Delahaunty K."/>
            <person name="Markovic C."/>
            <person name="Hall O."/>
            <person name="Minx P."/>
            <person name="Tomlinson C."/>
            <person name="Mitreva M."/>
            <person name="Nelson J."/>
            <person name="Hou S."/>
            <person name="Wollam A."/>
            <person name="Pepin K.H."/>
            <person name="Johnson M."/>
            <person name="Bhonagiri V."/>
            <person name="Zhang X."/>
            <person name="Suruliraj S."/>
            <person name="Warren W."/>
            <person name="Chinwalla A."/>
            <person name="Mardis E.R."/>
            <person name="Wilson R.K."/>
        </authorList>
    </citation>
    <scope>NUCLEOTIDE SEQUENCE [LARGE SCALE GENOMIC DNA]</scope>
    <source>
        <strain evidence="1 2">ATCC 33693</strain>
    </source>
</reference>
<organism evidence="1 2">
    <name type="scientific">Fusobacterium periodonticum ATCC 33693</name>
    <dbReference type="NCBI Taxonomy" id="546275"/>
    <lineage>
        <taxon>Bacteria</taxon>
        <taxon>Fusobacteriati</taxon>
        <taxon>Fusobacteriota</taxon>
        <taxon>Fusobacteriia</taxon>
        <taxon>Fusobacteriales</taxon>
        <taxon>Fusobacteriaceae</taxon>
        <taxon>Fusobacterium</taxon>
    </lineage>
</organism>
<dbReference type="STRING" id="546275.FUSPEROL_01508"/>
<proteinExistence type="predicted"/>
<dbReference type="GeneID" id="78419733"/>
<evidence type="ECO:0000313" key="2">
    <source>
        <dbReference type="Proteomes" id="UP000003748"/>
    </source>
</evidence>
<evidence type="ECO:0000313" key="1">
    <source>
        <dbReference type="EMBL" id="EFE86553.1"/>
    </source>
</evidence>
<dbReference type="RefSeq" id="WP_005973486.1">
    <property type="nucleotide sequence ID" value="NZ_GG665897.1"/>
</dbReference>